<feature type="domain" description="EF-hand" evidence="3">
    <location>
        <begin position="211"/>
        <end position="246"/>
    </location>
</feature>
<reference evidence="4" key="1">
    <citation type="submission" date="2019-04" db="EMBL/GenBank/DDBJ databases">
        <authorList>
            <person name="Alioto T."/>
            <person name="Alioto T."/>
        </authorList>
    </citation>
    <scope>NUCLEOTIDE SEQUENCE [LARGE SCALE GENOMIC DNA]</scope>
</reference>
<name>A0A5E4B2T9_MARMO</name>
<dbReference type="InterPro" id="IPR042847">
    <property type="entry name" value="EFC12"/>
</dbReference>
<dbReference type="InterPro" id="IPR011992">
    <property type="entry name" value="EF-hand-dom_pair"/>
</dbReference>
<keyword evidence="2" id="KW-0812">Transmembrane</keyword>
<dbReference type="PROSITE" id="PS50222">
    <property type="entry name" value="EF_HAND_2"/>
    <property type="match status" value="1"/>
</dbReference>
<keyword evidence="5" id="KW-1185">Reference proteome</keyword>
<feature type="region of interest" description="Disordered" evidence="1">
    <location>
        <begin position="600"/>
        <end position="622"/>
    </location>
</feature>
<feature type="compositionally biased region" description="Pro residues" evidence="1">
    <location>
        <begin position="89"/>
        <end position="103"/>
    </location>
</feature>
<protein>
    <recommendedName>
        <fullName evidence="3">EF-hand domain-containing protein</fullName>
    </recommendedName>
</protein>
<dbReference type="Gene3D" id="1.10.238.10">
    <property type="entry name" value="EF-hand"/>
    <property type="match status" value="1"/>
</dbReference>
<keyword evidence="2" id="KW-0472">Membrane</keyword>
<evidence type="ECO:0000259" key="3">
    <source>
        <dbReference type="PROSITE" id="PS50222"/>
    </source>
</evidence>
<dbReference type="PANTHER" id="PTHR47225">
    <property type="entry name" value="EF-HAND CALCIUM-BINDING DOMAIN-CONTAINING PROTEIN 12"/>
    <property type="match status" value="1"/>
</dbReference>
<dbReference type="SUPFAM" id="SSF47473">
    <property type="entry name" value="EF-hand"/>
    <property type="match status" value="1"/>
</dbReference>
<sequence>MNADVLSPTPDPRRETLDYYYRIYQSLFLQPPRIYQDKLLDFEENVSNLFDSDPIIEHCFRQFKQKDFQLPESRRRIIILPQRQEPVPRDPTLPPTPPPPPVPSYKALENGDIQGQPEDSKTWLIRRLRLRKELESFGDVKRWLENKPSITPSEAKVLHMIHRELDAQRDLALRTFKATMVKPVQASPKSVPRLRLPKPPALSDMYSFLRSRKVKVLELFHKADRDWKQRISREEFIMTLKAAGVPLSGQEVEDIVVYLSSLGRHNSITMDNLANSYKQWSLSRQRSTLRTRRGDVDKEKSCLRSSVRKQKDSTISKMDLLTVPEVDVETEARPMTLEEMEEVDRQYNEKKQQYKYSHRVHRGKEQVDAHCLPSTIPGDMQGLIHKARKDVFLVYLQCCSLCESYGLPLTEDILMRALLYPGDKIIFHKGQVRPIRQPGGFYSDWKITPKMAPPFKRFKKSGAERLDTLPSRSVSSCPCHGPRCQPFSHRAWVLGDWVLVLGASVYTSPNGLTWTGQSPVSCVSLSPGLLTSLPRSPPEHSLAHSQGCGERPPGGSPSPSHRTLGPSLLALLLGGGILIFLPLLGCLSISICKVGTRAPAKPRGFEDRPPSVPRSHSVTGAG</sequence>
<evidence type="ECO:0000256" key="1">
    <source>
        <dbReference type="SAM" id="MobiDB-lite"/>
    </source>
</evidence>
<feature type="region of interest" description="Disordered" evidence="1">
    <location>
        <begin position="534"/>
        <end position="561"/>
    </location>
</feature>
<gene>
    <name evidence="4" type="ORF">MONAX_5E004940</name>
</gene>
<accession>A0A5E4B2T9</accession>
<dbReference type="AlphaFoldDB" id="A0A5E4B2T9"/>
<dbReference type="EMBL" id="CABDUW010000240">
    <property type="protein sequence ID" value="VTJ63715.1"/>
    <property type="molecule type" value="Genomic_DNA"/>
</dbReference>
<dbReference type="InterPro" id="IPR002048">
    <property type="entry name" value="EF_hand_dom"/>
</dbReference>
<evidence type="ECO:0000313" key="4">
    <source>
        <dbReference type="EMBL" id="VTJ63715.1"/>
    </source>
</evidence>
<dbReference type="PANTHER" id="PTHR47225:SF1">
    <property type="entry name" value="EF-HAND CALCIUM-BINDING DOMAIN-CONTAINING PROTEIN 12"/>
    <property type="match status" value="1"/>
</dbReference>
<proteinExistence type="predicted"/>
<dbReference type="Proteomes" id="UP000335636">
    <property type="component" value="Unassembled WGS sequence"/>
</dbReference>
<evidence type="ECO:0000313" key="5">
    <source>
        <dbReference type="Proteomes" id="UP000335636"/>
    </source>
</evidence>
<feature type="region of interest" description="Disordered" evidence="1">
    <location>
        <begin position="81"/>
        <end position="116"/>
    </location>
</feature>
<dbReference type="GO" id="GO:0005509">
    <property type="term" value="F:calcium ion binding"/>
    <property type="evidence" value="ECO:0007669"/>
    <property type="project" value="InterPro"/>
</dbReference>
<organism evidence="4 5">
    <name type="scientific">Marmota monax</name>
    <name type="common">Woodchuck</name>
    <dbReference type="NCBI Taxonomy" id="9995"/>
    <lineage>
        <taxon>Eukaryota</taxon>
        <taxon>Metazoa</taxon>
        <taxon>Chordata</taxon>
        <taxon>Craniata</taxon>
        <taxon>Vertebrata</taxon>
        <taxon>Euteleostomi</taxon>
        <taxon>Mammalia</taxon>
        <taxon>Eutheria</taxon>
        <taxon>Euarchontoglires</taxon>
        <taxon>Glires</taxon>
        <taxon>Rodentia</taxon>
        <taxon>Sciuromorpha</taxon>
        <taxon>Sciuridae</taxon>
        <taxon>Xerinae</taxon>
        <taxon>Marmotini</taxon>
        <taxon>Marmota</taxon>
    </lineage>
</organism>
<evidence type="ECO:0000256" key="2">
    <source>
        <dbReference type="SAM" id="Phobius"/>
    </source>
</evidence>
<comment type="caution">
    <text evidence="4">The sequence shown here is derived from an EMBL/GenBank/DDBJ whole genome shotgun (WGS) entry which is preliminary data.</text>
</comment>
<keyword evidence="2" id="KW-1133">Transmembrane helix</keyword>
<feature type="transmembrane region" description="Helical" evidence="2">
    <location>
        <begin position="568"/>
        <end position="592"/>
    </location>
</feature>